<evidence type="ECO:0000256" key="2">
    <source>
        <dbReference type="ARBA" id="ARBA00022448"/>
    </source>
</evidence>
<keyword evidence="7" id="KW-0046">Antibiotic resistance</keyword>
<feature type="transmembrane region" description="Helical" evidence="9">
    <location>
        <begin position="226"/>
        <end position="245"/>
    </location>
</feature>
<evidence type="ECO:0000256" key="9">
    <source>
        <dbReference type="SAM" id="Phobius"/>
    </source>
</evidence>
<feature type="transmembrane region" description="Helical" evidence="9">
    <location>
        <begin position="323"/>
        <end position="345"/>
    </location>
</feature>
<name>A0ABX1C472_9ACTN</name>
<dbReference type="EMBL" id="JAATEN010000027">
    <property type="protein sequence ID" value="NJQ03596.1"/>
    <property type="molecule type" value="Genomic_DNA"/>
</dbReference>
<accession>A0ABX1C472</accession>
<evidence type="ECO:0000313" key="11">
    <source>
        <dbReference type="EMBL" id="NJQ03596.1"/>
    </source>
</evidence>
<organism evidence="11 12">
    <name type="scientific">Streptomyces zingiberis</name>
    <dbReference type="NCBI Taxonomy" id="2053010"/>
    <lineage>
        <taxon>Bacteria</taxon>
        <taxon>Bacillati</taxon>
        <taxon>Actinomycetota</taxon>
        <taxon>Actinomycetes</taxon>
        <taxon>Kitasatosporales</taxon>
        <taxon>Streptomycetaceae</taxon>
        <taxon>Streptomyces</taxon>
    </lineage>
</organism>
<feature type="transmembrane region" description="Helical" evidence="9">
    <location>
        <begin position="357"/>
        <end position="377"/>
    </location>
</feature>
<dbReference type="InterPro" id="IPR020846">
    <property type="entry name" value="MFS_dom"/>
</dbReference>
<feature type="transmembrane region" description="Helical" evidence="9">
    <location>
        <begin position="67"/>
        <end position="85"/>
    </location>
</feature>
<dbReference type="Pfam" id="PF07690">
    <property type="entry name" value="MFS_1"/>
    <property type="match status" value="1"/>
</dbReference>
<feature type="transmembrane region" description="Helical" evidence="9">
    <location>
        <begin position="432"/>
        <end position="452"/>
    </location>
</feature>
<evidence type="ECO:0000256" key="8">
    <source>
        <dbReference type="SAM" id="MobiDB-lite"/>
    </source>
</evidence>
<feature type="region of interest" description="Disordered" evidence="8">
    <location>
        <begin position="1"/>
        <end position="20"/>
    </location>
</feature>
<dbReference type="CDD" id="cd17321">
    <property type="entry name" value="MFS_MMR_MDR_like"/>
    <property type="match status" value="1"/>
</dbReference>
<feature type="transmembrane region" description="Helical" evidence="9">
    <location>
        <begin position="122"/>
        <end position="143"/>
    </location>
</feature>
<dbReference type="PANTHER" id="PTHR42718:SF39">
    <property type="entry name" value="ACTINORHODIN TRANSPORTER-RELATED"/>
    <property type="match status" value="1"/>
</dbReference>
<evidence type="ECO:0000313" key="12">
    <source>
        <dbReference type="Proteomes" id="UP000695264"/>
    </source>
</evidence>
<dbReference type="Proteomes" id="UP000695264">
    <property type="component" value="Unassembled WGS sequence"/>
</dbReference>
<feature type="transmembrane region" description="Helical" evidence="9">
    <location>
        <begin position="383"/>
        <end position="403"/>
    </location>
</feature>
<keyword evidence="2" id="KW-0813">Transport</keyword>
<reference evidence="11 12" key="1">
    <citation type="submission" date="2020-03" db="EMBL/GenBank/DDBJ databases">
        <title>WGS of actinomycetes isolated from Thailand.</title>
        <authorList>
            <person name="Thawai C."/>
        </authorList>
    </citation>
    <scope>NUCLEOTIDE SEQUENCE [LARGE SCALE GENOMIC DNA]</scope>
    <source>
        <strain evidence="11 12">PLAI 1-29</strain>
    </source>
</reference>
<keyword evidence="4 9" id="KW-0812">Transmembrane</keyword>
<protein>
    <submittedName>
        <fullName evidence="11">MFS transporter</fullName>
    </submittedName>
</protein>
<dbReference type="InterPro" id="IPR011701">
    <property type="entry name" value="MFS"/>
</dbReference>
<dbReference type="InterPro" id="IPR004638">
    <property type="entry name" value="EmrB-like"/>
</dbReference>
<keyword evidence="3" id="KW-1003">Cell membrane</keyword>
<feature type="domain" description="Major facilitator superfamily (MFS) profile" evidence="10">
    <location>
        <begin position="31"/>
        <end position="488"/>
    </location>
</feature>
<evidence type="ECO:0000256" key="4">
    <source>
        <dbReference type="ARBA" id="ARBA00022692"/>
    </source>
</evidence>
<gene>
    <name evidence="11" type="ORF">HCK00_24520</name>
</gene>
<evidence type="ECO:0000259" key="10">
    <source>
        <dbReference type="PROSITE" id="PS50850"/>
    </source>
</evidence>
<feature type="transmembrane region" description="Helical" evidence="9">
    <location>
        <begin position="251"/>
        <end position="270"/>
    </location>
</feature>
<dbReference type="RefSeq" id="WP_168104222.1">
    <property type="nucleotide sequence ID" value="NZ_JAATEN010000027.1"/>
</dbReference>
<feature type="transmembrane region" description="Helical" evidence="9">
    <location>
        <begin position="155"/>
        <end position="181"/>
    </location>
</feature>
<evidence type="ECO:0000256" key="1">
    <source>
        <dbReference type="ARBA" id="ARBA00004651"/>
    </source>
</evidence>
<feature type="transmembrane region" description="Helical" evidence="9">
    <location>
        <begin position="31"/>
        <end position="55"/>
    </location>
</feature>
<feature type="transmembrane region" description="Helical" evidence="9">
    <location>
        <begin position="187"/>
        <end position="205"/>
    </location>
</feature>
<dbReference type="NCBIfam" id="TIGR00711">
    <property type="entry name" value="efflux_EmrB"/>
    <property type="match status" value="1"/>
</dbReference>
<proteinExistence type="predicted"/>
<feature type="compositionally biased region" description="Gly residues" evidence="8">
    <location>
        <begin position="500"/>
        <end position="510"/>
    </location>
</feature>
<evidence type="ECO:0000256" key="3">
    <source>
        <dbReference type="ARBA" id="ARBA00022475"/>
    </source>
</evidence>
<dbReference type="PRINTS" id="PR01036">
    <property type="entry name" value="TCRTETB"/>
</dbReference>
<dbReference type="Gene3D" id="1.20.1250.20">
    <property type="entry name" value="MFS general substrate transporter like domains"/>
    <property type="match status" value="1"/>
</dbReference>
<keyword evidence="5 9" id="KW-1133">Transmembrane helix</keyword>
<evidence type="ECO:0000256" key="6">
    <source>
        <dbReference type="ARBA" id="ARBA00023136"/>
    </source>
</evidence>
<keyword evidence="6 9" id="KW-0472">Membrane</keyword>
<evidence type="ECO:0000256" key="5">
    <source>
        <dbReference type="ARBA" id="ARBA00022989"/>
    </source>
</evidence>
<comment type="caution">
    <text evidence="11">The sequence shown here is derived from an EMBL/GenBank/DDBJ whole genome shotgun (WGS) entry which is preliminary data.</text>
</comment>
<comment type="subcellular location">
    <subcellularLocation>
        <location evidence="1">Cell membrane</location>
        <topology evidence="1">Multi-pass membrane protein</topology>
    </subcellularLocation>
</comment>
<keyword evidence="12" id="KW-1185">Reference proteome</keyword>
<dbReference type="Gene3D" id="1.20.1720.10">
    <property type="entry name" value="Multidrug resistance protein D"/>
    <property type="match status" value="1"/>
</dbReference>
<feature type="transmembrane region" description="Helical" evidence="9">
    <location>
        <begin position="464"/>
        <end position="482"/>
    </location>
</feature>
<dbReference type="InterPro" id="IPR005829">
    <property type="entry name" value="Sugar_transporter_CS"/>
</dbReference>
<feature type="region of interest" description="Disordered" evidence="8">
    <location>
        <begin position="489"/>
        <end position="510"/>
    </location>
</feature>
<sequence>MNSPAAGAPGPGSADSPGGATYVPDPNRWKALAVCLLAGFITLLDISIVNVGLPSIRAGLKAPESDIQWVLSGYALALGLLLVPAGRIGDARGRRQMFMLGLSLFAVASALCGAAQSSGWLVFARFFQGLAGGILTPQVSALIQQMFRGAERGRAFGYFGTVIGLSTAVGPVLGGVIIQVFGVEHGWRWIFFVNLPVCLVALVLARFLLPGPESAARPCARDLDPVGIVLLGAGVALLLIPLVEAQQWKGAGKWLLLPAAAVFLLLFVRWERRHARTAEPLVDMGLFTLRSYALGSLIMLFYFAGFTSIFFVFTLYLQVGLGYSALQAGLAITPFALGSAVAAAFSGRFVHRYGRALVVAGLLAVAAGLGGVVLAVYMVPGQAAGWAVALPLLLAGLGGGSVISPNQTLTLAEVPPARGGSAGGVLQTGQRIGSATGIAVAGSVFFSSLAAGGKGQDWAAAFRHSLGISVVLVGLALVVAVIDLRARRTDPQEETAGAGDAPGRGGDARG</sequence>
<dbReference type="SUPFAM" id="SSF103473">
    <property type="entry name" value="MFS general substrate transporter"/>
    <property type="match status" value="1"/>
</dbReference>
<dbReference type="PANTHER" id="PTHR42718">
    <property type="entry name" value="MAJOR FACILITATOR SUPERFAMILY MULTIDRUG TRANSPORTER MFSC"/>
    <property type="match status" value="1"/>
</dbReference>
<dbReference type="InterPro" id="IPR036259">
    <property type="entry name" value="MFS_trans_sf"/>
</dbReference>
<dbReference type="PROSITE" id="PS50850">
    <property type="entry name" value="MFS"/>
    <property type="match status" value="1"/>
</dbReference>
<dbReference type="PROSITE" id="PS00217">
    <property type="entry name" value="SUGAR_TRANSPORT_2"/>
    <property type="match status" value="1"/>
</dbReference>
<feature type="transmembrane region" description="Helical" evidence="9">
    <location>
        <begin position="97"/>
        <end position="116"/>
    </location>
</feature>
<evidence type="ECO:0000256" key="7">
    <source>
        <dbReference type="ARBA" id="ARBA00023251"/>
    </source>
</evidence>
<feature type="transmembrane region" description="Helical" evidence="9">
    <location>
        <begin position="291"/>
        <end position="317"/>
    </location>
</feature>